<dbReference type="CDD" id="cd00093">
    <property type="entry name" value="HTH_XRE"/>
    <property type="match status" value="1"/>
</dbReference>
<sequence>MQGSTIGKNLERIMRERGYNPSRLAREAGFGHTTVRDIIQGRVASPRFDTISKLAGILGCKVSEITGAPGAQSQDDELQALWSQLLEEERSVLIMVAKAQLEARRARWAPSGF</sequence>
<dbReference type="SUPFAM" id="SSF47413">
    <property type="entry name" value="lambda repressor-like DNA-binding domains"/>
    <property type="match status" value="1"/>
</dbReference>
<dbReference type="SMART" id="SM00530">
    <property type="entry name" value="HTH_XRE"/>
    <property type="match status" value="1"/>
</dbReference>
<gene>
    <name evidence="2" type="ORF">GE300_14745</name>
</gene>
<comment type="caution">
    <text evidence="2">The sequence shown here is derived from an EMBL/GenBank/DDBJ whole genome shotgun (WGS) entry which is preliminary data.</text>
</comment>
<dbReference type="Gene3D" id="1.10.260.40">
    <property type="entry name" value="lambda repressor-like DNA-binding domains"/>
    <property type="match status" value="1"/>
</dbReference>
<dbReference type="GO" id="GO:0003677">
    <property type="term" value="F:DNA binding"/>
    <property type="evidence" value="ECO:0007669"/>
    <property type="project" value="InterPro"/>
</dbReference>
<protein>
    <submittedName>
        <fullName evidence="2">Helix-turn-helix domain-containing protein</fullName>
    </submittedName>
</protein>
<dbReference type="AlphaFoldDB" id="A0A6L5Z445"/>
<organism evidence="2 3">
    <name type="scientific">Halovulum marinum</name>
    <dbReference type="NCBI Taxonomy" id="2662447"/>
    <lineage>
        <taxon>Bacteria</taxon>
        <taxon>Pseudomonadati</taxon>
        <taxon>Pseudomonadota</taxon>
        <taxon>Alphaproteobacteria</taxon>
        <taxon>Rhodobacterales</taxon>
        <taxon>Paracoccaceae</taxon>
        <taxon>Halovulum</taxon>
    </lineage>
</organism>
<dbReference type="EMBL" id="WIND01000013">
    <property type="protein sequence ID" value="MSU90860.1"/>
    <property type="molecule type" value="Genomic_DNA"/>
</dbReference>
<evidence type="ECO:0000259" key="1">
    <source>
        <dbReference type="PROSITE" id="PS50943"/>
    </source>
</evidence>
<accession>A0A6L5Z445</accession>
<dbReference type="RefSeq" id="WP_154447436.1">
    <property type="nucleotide sequence ID" value="NZ_WIND01000013.1"/>
</dbReference>
<name>A0A6L5Z445_9RHOB</name>
<proteinExistence type="predicted"/>
<dbReference type="InterPro" id="IPR001387">
    <property type="entry name" value="Cro/C1-type_HTH"/>
</dbReference>
<dbReference type="PROSITE" id="PS50943">
    <property type="entry name" value="HTH_CROC1"/>
    <property type="match status" value="1"/>
</dbReference>
<feature type="domain" description="HTH cro/C1-type" evidence="1">
    <location>
        <begin position="10"/>
        <end position="65"/>
    </location>
</feature>
<reference evidence="2 3" key="1">
    <citation type="submission" date="2019-10" db="EMBL/GenBank/DDBJ databases">
        <title>Cognatihalovulum marinum gen. nov. sp. nov., a new member of the family Rhodobacteraceae isolated from deep seawater of the Northwest Indian Ocean.</title>
        <authorList>
            <person name="Ruan C."/>
            <person name="Wang J."/>
            <person name="Zheng X."/>
            <person name="Song L."/>
            <person name="Zhu Y."/>
            <person name="Huang Y."/>
            <person name="Lu Z."/>
            <person name="Du W."/>
            <person name="Huang L."/>
            <person name="Dai X."/>
        </authorList>
    </citation>
    <scope>NUCLEOTIDE SEQUENCE [LARGE SCALE GENOMIC DNA]</scope>
    <source>
        <strain evidence="2 3">2CG4</strain>
    </source>
</reference>
<keyword evidence="3" id="KW-1185">Reference proteome</keyword>
<dbReference type="Pfam" id="PF13443">
    <property type="entry name" value="HTH_26"/>
    <property type="match status" value="1"/>
</dbReference>
<dbReference type="InterPro" id="IPR010982">
    <property type="entry name" value="Lambda_DNA-bd_dom_sf"/>
</dbReference>
<evidence type="ECO:0000313" key="2">
    <source>
        <dbReference type="EMBL" id="MSU90860.1"/>
    </source>
</evidence>
<evidence type="ECO:0000313" key="3">
    <source>
        <dbReference type="Proteomes" id="UP000474957"/>
    </source>
</evidence>
<dbReference type="Proteomes" id="UP000474957">
    <property type="component" value="Unassembled WGS sequence"/>
</dbReference>